<evidence type="ECO:0000313" key="1">
    <source>
        <dbReference type="EMBL" id="KAF0320040.1"/>
    </source>
</evidence>
<protein>
    <submittedName>
        <fullName evidence="1">Uncharacterized protein</fullName>
    </submittedName>
</protein>
<name>A0A8H3W546_9PEZI</name>
<reference evidence="1 2" key="1">
    <citation type="submission" date="2019-12" db="EMBL/GenBank/DDBJ databases">
        <title>A genome sequence resource for the geographically widespread anthracnose pathogen Colletotrichum asianum.</title>
        <authorList>
            <person name="Meng Y."/>
        </authorList>
    </citation>
    <scope>NUCLEOTIDE SEQUENCE [LARGE SCALE GENOMIC DNA]</scope>
    <source>
        <strain evidence="1 2">ICMP 18580</strain>
    </source>
</reference>
<accession>A0A8H3W546</accession>
<sequence length="737" mass="81827">MFHWHWHKSGRWRSSRRRSPSVAIQNRHGPEFEATESELGPRVPLSAREEFNQIMPTLINDIRYLKDSPEYEGRDDAICALQLVMKKSSVGWQPTLVIRCSTQQLRSYLEAELPNISEVLSSLSFGPPAFAAVDLAGGQHIRQLATNSENKEVDTVLASIVSIGDRSYPNGGVWKMTVGGTVLVDGRTFGLTVGHYRVIPSVAQEELRKDSRPYSRPSESPKYFHGFIRSENFPSKSDIDKDSDWALVVPFRLGPVANRLTIQSPNSDGAEVDSWIIDEIMDEGQFTNFVPTFSPNSRVRGLVVTHSGLCPALVDWGTSVVLLGGLWQNVYEVHLHEPLPLGSSRSWVIVNNQLLGTIIATQEGRMCAFALAVKRTFDSIRIHMNAVDVELPSEVETYISQIYRLPSSRRSRSTDFKLDLLQAMKRSGLNFRAPLGPSTGVNHGLGWLGVQRNEVLGLNPAAAYSVANGTIMARAYETLIGLKIDTMRALIRVGHIFPVHEMFRDGLRKWVAGHKVSHLRVTRAIAVRVILDECLGTEAGENILALILTLNVLLQDVAKFKSLQSGENGTQQSVIWFRRLFTTILDILIMPPTQIPSKPQVETFVLYCLVGFKEVPQLSLNRWQGSSGLAETISDLLEISTTTSRGITQEDLLPVEDFARMILELSDVAHSKGQKVLVCCGDPWAVCANSLAPLLGLTVHTRSYHGDGTFQTENALNSDSSVVIYRNLDITILEVIV</sequence>
<organism evidence="1 2">
    <name type="scientific">Colletotrichum asianum</name>
    <dbReference type="NCBI Taxonomy" id="702518"/>
    <lineage>
        <taxon>Eukaryota</taxon>
        <taxon>Fungi</taxon>
        <taxon>Dikarya</taxon>
        <taxon>Ascomycota</taxon>
        <taxon>Pezizomycotina</taxon>
        <taxon>Sordariomycetes</taxon>
        <taxon>Hypocreomycetidae</taxon>
        <taxon>Glomerellales</taxon>
        <taxon>Glomerellaceae</taxon>
        <taxon>Colletotrichum</taxon>
        <taxon>Colletotrichum gloeosporioides species complex</taxon>
    </lineage>
</organism>
<dbReference type="EMBL" id="WOWK01000088">
    <property type="protein sequence ID" value="KAF0320040.1"/>
    <property type="molecule type" value="Genomic_DNA"/>
</dbReference>
<evidence type="ECO:0000313" key="2">
    <source>
        <dbReference type="Proteomes" id="UP000434172"/>
    </source>
</evidence>
<dbReference type="OrthoDB" id="5095713at2759"/>
<dbReference type="Proteomes" id="UP000434172">
    <property type="component" value="Unassembled WGS sequence"/>
</dbReference>
<proteinExistence type="predicted"/>
<comment type="caution">
    <text evidence="1">The sequence shown here is derived from an EMBL/GenBank/DDBJ whole genome shotgun (WGS) entry which is preliminary data.</text>
</comment>
<keyword evidence="2" id="KW-1185">Reference proteome</keyword>
<gene>
    <name evidence="1" type="ORF">GQ607_012808</name>
</gene>
<dbReference type="AlphaFoldDB" id="A0A8H3W546"/>